<evidence type="ECO:0000259" key="7">
    <source>
        <dbReference type="SMART" id="SM01352"/>
    </source>
</evidence>
<dbReference type="AlphaFoldDB" id="A0A9Q1HE40"/>
<evidence type="ECO:0000256" key="6">
    <source>
        <dbReference type="SAM" id="SignalP"/>
    </source>
</evidence>
<comment type="subcellular location">
    <subcellularLocation>
        <location evidence="1">Membrane</location>
        <topology evidence="1">Single-pass membrane protein</topology>
    </subcellularLocation>
</comment>
<dbReference type="OrthoDB" id="5985602at2759"/>
<dbReference type="EMBL" id="JAIZAY010000005">
    <property type="protein sequence ID" value="KAJ8041806.1"/>
    <property type="molecule type" value="Genomic_DNA"/>
</dbReference>
<sequence>MAKLLLTILWGFVALNNYVTSYREITSPDMVGPIWGPGSSCRRQLQFLEGGYGTDIIQPPELRGEWVSTRCEVRSGPEFITRKYKFNSDMSFVLLQFYYTDHQCQLPSYSVRIRGYLQLGATSFAVPGATIAQYELERMSLIAFNVESADHLRVQLNATCLSQIGASSKFQPNERIHILNLAHDHRLIDCASDIGLTVHELQLIRQQARSEFLQDEARTIVWEELLLGNVHSNLTLRKTYRPETFQTPLRRYNENDKVDCAICHAVRRGTETDPPILPSRQGLAPAPLHGEWASLTCEVGSSYFITRHLMFMGNDTWETHYHFYKDPLCRTPVYALSMKGTHTPPLSSKLVDGATNVDFTLIAAFLTPQHKDMVRTLNAISKSECGGKAIWKLGRTNDVIQNGGCASLVGLLVVKQHDLIRIEEDSMNGLVLYTGILPTDGTLKDSEAKRPTAYQEPLLHCEGPDPRTASLVTDMDNNGNSVLLKLSAFFISIVFSFLL</sequence>
<reference evidence="8" key="1">
    <citation type="submission" date="2021-10" db="EMBL/GenBank/DDBJ databases">
        <title>Tropical sea cucumber genome reveals ecological adaptation and Cuvierian tubules defense mechanism.</title>
        <authorList>
            <person name="Chen T."/>
        </authorList>
    </citation>
    <scope>NUCLEOTIDE SEQUENCE</scope>
    <source>
        <strain evidence="8">Nanhai2018</strain>
        <tissue evidence="8">Muscle</tissue>
    </source>
</reference>
<feature type="domain" description="APCDD1" evidence="7">
    <location>
        <begin position="40"/>
        <end position="279"/>
    </location>
</feature>
<dbReference type="PANTHER" id="PTHR31021">
    <property type="entry name" value="ADENOMATOSIS POLYPOSIS COLI DOWN-REGULATED 1"/>
    <property type="match status" value="1"/>
</dbReference>
<proteinExistence type="predicted"/>
<keyword evidence="3 6" id="KW-0732">Signal</keyword>
<evidence type="ECO:0000313" key="8">
    <source>
        <dbReference type="EMBL" id="KAJ8041806.1"/>
    </source>
</evidence>
<dbReference type="Pfam" id="PF14921">
    <property type="entry name" value="APCDDC"/>
    <property type="match status" value="2"/>
</dbReference>
<feature type="domain" description="APCDD1" evidence="7">
    <location>
        <begin position="280"/>
        <end position="485"/>
    </location>
</feature>
<evidence type="ECO:0000313" key="9">
    <source>
        <dbReference type="Proteomes" id="UP001152320"/>
    </source>
</evidence>
<evidence type="ECO:0000256" key="2">
    <source>
        <dbReference type="ARBA" id="ARBA00022692"/>
    </source>
</evidence>
<evidence type="ECO:0000256" key="3">
    <source>
        <dbReference type="ARBA" id="ARBA00022729"/>
    </source>
</evidence>
<dbReference type="GO" id="GO:0030178">
    <property type="term" value="P:negative regulation of Wnt signaling pathway"/>
    <property type="evidence" value="ECO:0007669"/>
    <property type="project" value="InterPro"/>
</dbReference>
<comment type="caution">
    <text evidence="8">The sequence shown here is derived from an EMBL/GenBank/DDBJ whole genome shotgun (WGS) entry which is preliminary data.</text>
</comment>
<accession>A0A9Q1HE40</accession>
<evidence type="ECO:0000256" key="1">
    <source>
        <dbReference type="ARBA" id="ARBA00004167"/>
    </source>
</evidence>
<keyword evidence="9" id="KW-1185">Reference proteome</keyword>
<dbReference type="GO" id="GO:0017147">
    <property type="term" value="F:Wnt-protein binding"/>
    <property type="evidence" value="ECO:0007669"/>
    <property type="project" value="InterPro"/>
</dbReference>
<evidence type="ECO:0000256" key="5">
    <source>
        <dbReference type="ARBA" id="ARBA00023180"/>
    </source>
</evidence>
<organism evidence="8 9">
    <name type="scientific">Holothuria leucospilota</name>
    <name type="common">Black long sea cucumber</name>
    <name type="synonym">Mertensiothuria leucospilota</name>
    <dbReference type="NCBI Taxonomy" id="206669"/>
    <lineage>
        <taxon>Eukaryota</taxon>
        <taxon>Metazoa</taxon>
        <taxon>Echinodermata</taxon>
        <taxon>Eleutherozoa</taxon>
        <taxon>Echinozoa</taxon>
        <taxon>Holothuroidea</taxon>
        <taxon>Aspidochirotacea</taxon>
        <taxon>Aspidochirotida</taxon>
        <taxon>Holothuriidae</taxon>
        <taxon>Holothuria</taxon>
    </lineage>
</organism>
<dbReference type="InterPro" id="IPR029405">
    <property type="entry name" value="APCDD1_dom"/>
</dbReference>
<dbReference type="PANTHER" id="PTHR31021:SF1">
    <property type="entry name" value="CHROMOSOME UNDETERMINED SCAFFOLD_56, WHOLE GENOME SHOTGUN SEQUENCE"/>
    <property type="match status" value="1"/>
</dbReference>
<gene>
    <name evidence="8" type="ORF">HOLleu_12714</name>
</gene>
<feature type="signal peptide" evidence="6">
    <location>
        <begin position="1"/>
        <end position="21"/>
    </location>
</feature>
<evidence type="ECO:0000256" key="4">
    <source>
        <dbReference type="ARBA" id="ARBA00023136"/>
    </source>
</evidence>
<feature type="chain" id="PRO_5040245636" evidence="6">
    <location>
        <begin position="22"/>
        <end position="499"/>
    </location>
</feature>
<keyword evidence="5" id="KW-0325">Glycoprotein</keyword>
<dbReference type="InterPro" id="IPR042425">
    <property type="entry name" value="APCDD1"/>
</dbReference>
<dbReference type="GO" id="GO:0005886">
    <property type="term" value="C:plasma membrane"/>
    <property type="evidence" value="ECO:0007669"/>
    <property type="project" value="InterPro"/>
</dbReference>
<keyword evidence="4" id="KW-0472">Membrane</keyword>
<dbReference type="Proteomes" id="UP001152320">
    <property type="component" value="Chromosome 5"/>
</dbReference>
<keyword evidence="2" id="KW-0812">Transmembrane</keyword>
<protein>
    <submittedName>
        <fullName evidence="8">Protein APCDD1</fullName>
    </submittedName>
</protein>
<name>A0A9Q1HE40_HOLLE</name>
<dbReference type="SMART" id="SM01352">
    <property type="entry name" value="APCDDC"/>
    <property type="match status" value="2"/>
</dbReference>